<sequence>MHTRPTGGIDTELTESLEHNFTWVPPLTLQRGDSDVDNIDGSEGITGKELKRTFDEFEHELRESRAAAVAEGKAPVDGSEVLKGHVYDFAELDNIDMGGL</sequence>
<keyword evidence="2" id="KW-1185">Reference proteome</keyword>
<proteinExistence type="predicted"/>
<dbReference type="EMBL" id="CCBP010000255">
    <property type="protein sequence ID" value="CDO75305.1"/>
    <property type="molecule type" value="Genomic_DNA"/>
</dbReference>
<evidence type="ECO:0000313" key="2">
    <source>
        <dbReference type="Proteomes" id="UP000029665"/>
    </source>
</evidence>
<dbReference type="Proteomes" id="UP000029665">
    <property type="component" value="Unassembled WGS sequence"/>
</dbReference>
<organism evidence="1 2">
    <name type="scientific">Pycnoporus cinnabarinus</name>
    <name type="common">Cinnabar-red polypore</name>
    <name type="synonym">Trametes cinnabarina</name>
    <dbReference type="NCBI Taxonomy" id="5643"/>
    <lineage>
        <taxon>Eukaryota</taxon>
        <taxon>Fungi</taxon>
        <taxon>Dikarya</taxon>
        <taxon>Basidiomycota</taxon>
        <taxon>Agaricomycotina</taxon>
        <taxon>Agaricomycetes</taxon>
        <taxon>Polyporales</taxon>
        <taxon>Polyporaceae</taxon>
        <taxon>Trametes</taxon>
    </lineage>
</organism>
<dbReference type="AlphaFoldDB" id="A0A060SLR2"/>
<dbReference type="STRING" id="5643.A0A060SLR2"/>
<gene>
    <name evidence="1" type="ORF">BN946_scf184654.g13</name>
</gene>
<accession>A0A060SLR2</accession>
<dbReference type="OrthoDB" id="2802234at2759"/>
<name>A0A060SLR2_PYCCI</name>
<dbReference type="HOGENOM" id="CLU_2307452_0_0_1"/>
<protein>
    <submittedName>
        <fullName evidence="1">Uncharacterized protein</fullName>
    </submittedName>
</protein>
<reference evidence="1" key="1">
    <citation type="submission" date="2014-01" db="EMBL/GenBank/DDBJ databases">
        <title>The genome of the white-rot fungus Pycnoporus cinnabarinus: a basidiomycete model with a versatile arsenal for lignocellulosic biomass breakdown.</title>
        <authorList>
            <person name="Levasseur A."/>
            <person name="Lomascolo A."/>
            <person name="Ruiz-Duenas F.J."/>
            <person name="Uzan E."/>
            <person name="Piumi F."/>
            <person name="Kues U."/>
            <person name="Ram A.F.J."/>
            <person name="Murat C."/>
            <person name="Haon M."/>
            <person name="Benoit I."/>
            <person name="Arfi Y."/>
            <person name="Chevret D."/>
            <person name="Drula E."/>
            <person name="Kwon M.J."/>
            <person name="Gouret P."/>
            <person name="Lesage-Meessen L."/>
            <person name="Lombard V."/>
            <person name="Mariette J."/>
            <person name="Noirot C."/>
            <person name="Park J."/>
            <person name="Patyshakuliyeva A."/>
            <person name="Wieneger R.A.B."/>
            <person name="Wosten H.A.B."/>
            <person name="Martin F."/>
            <person name="Coutinho P.M."/>
            <person name="de Vries R."/>
            <person name="Martinez A.T."/>
            <person name="Klopp C."/>
            <person name="Pontarotti P."/>
            <person name="Henrissat B."/>
            <person name="Record E."/>
        </authorList>
    </citation>
    <scope>NUCLEOTIDE SEQUENCE [LARGE SCALE GENOMIC DNA]</scope>
    <source>
        <strain evidence="1">BRFM137</strain>
    </source>
</reference>
<comment type="caution">
    <text evidence="1">The sequence shown here is derived from an EMBL/GenBank/DDBJ whole genome shotgun (WGS) entry which is preliminary data.</text>
</comment>
<evidence type="ECO:0000313" key="1">
    <source>
        <dbReference type="EMBL" id="CDO75305.1"/>
    </source>
</evidence>